<protein>
    <submittedName>
        <fullName evidence="5">Uncharacterized protein LOC136082236</fullName>
    </submittedName>
</protein>
<organism evidence="4 5">
    <name type="scientific">Hydra vulgaris</name>
    <name type="common">Hydra</name>
    <name type="synonym">Hydra attenuata</name>
    <dbReference type="NCBI Taxonomy" id="6087"/>
    <lineage>
        <taxon>Eukaryota</taxon>
        <taxon>Metazoa</taxon>
        <taxon>Cnidaria</taxon>
        <taxon>Hydrozoa</taxon>
        <taxon>Hydroidolina</taxon>
        <taxon>Anthoathecata</taxon>
        <taxon>Aplanulata</taxon>
        <taxon>Hydridae</taxon>
        <taxon>Hydra</taxon>
    </lineage>
</organism>
<dbReference type="InterPro" id="IPR033467">
    <property type="entry name" value="Tesmin/TSO1-like_CXC"/>
</dbReference>
<feature type="domain" description="Tesmin/TSO1-like CXC" evidence="3">
    <location>
        <begin position="1557"/>
        <end position="1597"/>
    </location>
</feature>
<keyword evidence="4" id="KW-1185">Reference proteome</keyword>
<proteinExistence type="predicted"/>
<evidence type="ECO:0000259" key="3">
    <source>
        <dbReference type="SMART" id="SM01114"/>
    </source>
</evidence>
<evidence type="ECO:0000256" key="1">
    <source>
        <dbReference type="SAM" id="Coils"/>
    </source>
</evidence>
<dbReference type="PANTHER" id="PTHR46704:SF9">
    <property type="entry name" value="BHLH DOMAIN-CONTAINING PROTEIN"/>
    <property type="match status" value="1"/>
</dbReference>
<feature type="coiled-coil region" evidence="1">
    <location>
        <begin position="92"/>
        <end position="119"/>
    </location>
</feature>
<feature type="region of interest" description="Disordered" evidence="2">
    <location>
        <begin position="1597"/>
        <end position="1626"/>
    </location>
</feature>
<sequence length="1626" mass="187149">MAEGKICLIHFNNNVNQDDLVKFTRASFERFLEFRQAWKNLNGNHREVSAKSYCYFSEEDEVQLQQQLLVVSDSIKTDFWYHRSCYQRFTNKIILERVLKRVEKNKDELQISLQQDINLDLLESNKHFDLKRKSKRLLSVELNKKNISKSANVLPRICLICKKAQLKYYDQVSKNMVFQSLTQALTYNAGKLRLAAEHKNDTNILLEIGSNEQCSTRDCSAIEVCYHARCYKRYVRCVQNDNVTKATTSKTLIYKDSYDLFCKEVIIDRLCKESEIITMSRLYQIFLRYIKNNEGIDASSYRKYRFKERLRKDYPDILFHRRETRNKSEIVLHHKLSAGKIAENMISSDDTVTTESDSDTDELVKKPVHYENHLLNMYKSAVSLHNEIRNCESFEYEWPPTANDFNLQNCKKMVPINLFNHLCWMLGFSNTVPVHNTYILLSKEKEQCVLNISQDIIYAASSGQKQTVKSLALGMATRQITGSKEMIDILNGFGHSASYDTIVRHDTALATLNSTTDHVVPAELIPCVPTTLVYDNQDYSEETRNGKGQTHVAAGISIQRASGTLVGAGNKLKISRVERSFKWDKNKLPIFNLGNRLSPSLKDALSDINITDLFYQPLVIAARKIDLAYNLCKLSQLKLSFFLPDWTGFNTKISPVIPTLSKITYLPIIDNPITELSTINEILHQGIVIADKLNLRYITMVFDEGVYSKIQQIRWKSEEYKDRIIVRLGEFHTIMSYCSIIGKRFKDSGLEQILVLSDIVSSGSINGVISGRKYNRCIRAYKILFEALENIRFSSFLECSSIEHDENINFIACMAKSFLSVDFLQHVESQQYSILFKNYNEWIMDWNKKSATFSFWSSFIEMVQLLLIFVRATRTNDWKLHVSVVRSMLPWFFAYDRTNYQRYLTAYWLEMIVLEKTNPGAEEQLVQNWTVQRQDKYGFSSVPCDQTIEQTFNRDCKTKGGVIGFTMNKNAHQRWILGQSHRSQITAHCKELAGIQQHQRYRKDLDTTSIRNHNEILMEVISTINNMVNPFITFPSSELIQISSGRVASCDVKNDLQEAVVKGEFEFQKFVRDKIACESPEIFTTLKRQNLKTFSSLKSNFETKNSKGQMISLKANRNTFARLFLVAQNKSINAKDILSGCLSAYPLSIAGSDGTFVKSPKSKLLHELEKKTNDPITDSVPEGNALILDAMALLHGLVDVPDSYGEVADLVLKIVIQQAHYHKSSRVDFVSDRYPLQSIKYAEHYKRSTESDILIIIYNKDQKVYRPWKNFMSNGKNKETFISFLFNCWKEINPILINGLDLYFTYEDKCYRFTSFDSELVVVEVNDLKCDHEEADTRLMLHVQHASNTKQNIIVKSSDTDVFVLCTFVKCLLPKIDLYFWIGQRNLQRIISINNVVHYWSTQTCLSLPGFHAFTGCDFTSGFFGKGKVSLLKLMQSNVVFLEAFSDLGNNSFAKEKTCTALKKFICYAYGERNTVDVNEARYQLFRKGKYGEEFMPPNNDALDNHINRANYVAYIWKRCLTQWINVMSPVGNGWQIINDQINILWLKNPPVSDVILDIVSCGCKSGCKTNQCSCHRGSLNCSELCKCTNCENKKMNSDENTDSDISGIESENESDNNLNPFEDSF</sequence>
<dbReference type="Proteomes" id="UP001652625">
    <property type="component" value="Chromosome 07"/>
</dbReference>
<evidence type="ECO:0000256" key="2">
    <source>
        <dbReference type="SAM" id="MobiDB-lite"/>
    </source>
</evidence>
<dbReference type="PANTHER" id="PTHR46704">
    <property type="entry name" value="CXC DOMAIN-CONTAINING PROTEIN-RELATED"/>
    <property type="match status" value="1"/>
</dbReference>
<accession>A0ABM4C5N2</accession>
<dbReference type="SMART" id="SM01114">
    <property type="entry name" value="CXC"/>
    <property type="match status" value="1"/>
</dbReference>
<keyword evidence="1" id="KW-0175">Coiled coil</keyword>
<reference evidence="5" key="1">
    <citation type="submission" date="2025-08" db="UniProtKB">
        <authorList>
            <consortium name="RefSeq"/>
        </authorList>
    </citation>
    <scope>IDENTIFICATION</scope>
</reference>
<dbReference type="RefSeq" id="XP_065656892.1">
    <property type="nucleotide sequence ID" value="XM_065800820.1"/>
</dbReference>
<evidence type="ECO:0000313" key="4">
    <source>
        <dbReference type="Proteomes" id="UP001652625"/>
    </source>
</evidence>
<evidence type="ECO:0000313" key="5">
    <source>
        <dbReference type="RefSeq" id="XP_065656892.1"/>
    </source>
</evidence>
<gene>
    <name evidence="5" type="primary">LOC136082236</name>
</gene>
<name>A0ABM4C5N2_HYDVU</name>
<dbReference type="GeneID" id="136082236"/>